<sequence length="208" mass="21888">MVDRLSAANQALQPCWAGPAPSAPVPPSPSSERAAARDHEPALPTRAAFLTPGSGRVVGYEAFDPEGVLVRRTTFTPTPGSDFGRAADERVWIARRQAVGADGRGTVEVTTSLECSTLVHALEQIANLDPGGFEVIGISPPPASLPPRTFDGYTYRVFGPGRGRDQANTRLSVESNSGEVGALGALADLQLRDCWRPAPTPESSDVGE</sequence>
<keyword evidence="3" id="KW-1185">Reference proteome</keyword>
<feature type="region of interest" description="Disordered" evidence="1">
    <location>
        <begin position="13"/>
        <end position="40"/>
    </location>
</feature>
<accession>A0ABV6R387</accession>
<organism evidence="2 3">
    <name type="scientific">Brevundimonas balnearis</name>
    <dbReference type="NCBI Taxonomy" id="1572858"/>
    <lineage>
        <taxon>Bacteria</taxon>
        <taxon>Pseudomonadati</taxon>
        <taxon>Pseudomonadota</taxon>
        <taxon>Alphaproteobacteria</taxon>
        <taxon>Caulobacterales</taxon>
        <taxon>Caulobacteraceae</taxon>
        <taxon>Brevundimonas</taxon>
    </lineage>
</organism>
<dbReference type="Proteomes" id="UP001589906">
    <property type="component" value="Unassembled WGS sequence"/>
</dbReference>
<proteinExistence type="predicted"/>
<evidence type="ECO:0000256" key="1">
    <source>
        <dbReference type="SAM" id="MobiDB-lite"/>
    </source>
</evidence>
<protein>
    <submittedName>
        <fullName evidence="2">Uncharacterized protein</fullName>
    </submittedName>
</protein>
<evidence type="ECO:0000313" key="3">
    <source>
        <dbReference type="Proteomes" id="UP001589906"/>
    </source>
</evidence>
<evidence type="ECO:0000313" key="2">
    <source>
        <dbReference type="EMBL" id="MFC0633649.1"/>
    </source>
</evidence>
<dbReference type="RefSeq" id="WP_376835568.1">
    <property type="nucleotide sequence ID" value="NZ_JBHLSW010000004.1"/>
</dbReference>
<dbReference type="EMBL" id="JBHLSW010000004">
    <property type="protein sequence ID" value="MFC0633649.1"/>
    <property type="molecule type" value="Genomic_DNA"/>
</dbReference>
<name>A0ABV6R387_9CAUL</name>
<comment type="caution">
    <text evidence="2">The sequence shown here is derived from an EMBL/GenBank/DDBJ whole genome shotgun (WGS) entry which is preliminary data.</text>
</comment>
<reference evidence="2 3" key="1">
    <citation type="submission" date="2024-09" db="EMBL/GenBank/DDBJ databases">
        <authorList>
            <person name="Sun Q."/>
            <person name="Mori K."/>
        </authorList>
    </citation>
    <scope>NUCLEOTIDE SEQUENCE [LARGE SCALE GENOMIC DNA]</scope>
    <source>
        <strain evidence="2 3">NCAIM B.02621</strain>
    </source>
</reference>
<gene>
    <name evidence="2" type="ORF">ACFFGE_07130</name>
</gene>